<dbReference type="PANTHER" id="PTHR11985">
    <property type="entry name" value="GLYCEROL-3-PHOSPHATE DEHYDROGENASE"/>
    <property type="match status" value="1"/>
</dbReference>
<feature type="domain" description="Alpha-glycerophosphate oxidase C-terminal" evidence="8">
    <location>
        <begin position="422"/>
        <end position="501"/>
    </location>
</feature>
<evidence type="ECO:0000256" key="2">
    <source>
        <dbReference type="ARBA" id="ARBA00007330"/>
    </source>
</evidence>
<dbReference type="PANTHER" id="PTHR11985:SF35">
    <property type="entry name" value="ANAEROBIC GLYCEROL-3-PHOSPHATE DEHYDROGENASE SUBUNIT A"/>
    <property type="match status" value="1"/>
</dbReference>
<gene>
    <name evidence="9" type="ORF">C8263_06600</name>
</gene>
<proteinExistence type="inferred from homology"/>
<dbReference type="GO" id="GO:0004368">
    <property type="term" value="F:glycerol-3-phosphate dehydrogenase (quinone) activity"/>
    <property type="evidence" value="ECO:0007669"/>
    <property type="project" value="InterPro"/>
</dbReference>
<dbReference type="GO" id="GO:0006071">
    <property type="term" value="P:glycerol metabolic process"/>
    <property type="evidence" value="ECO:0007669"/>
    <property type="project" value="UniProtKB-KW"/>
</dbReference>
<evidence type="ECO:0000259" key="7">
    <source>
        <dbReference type="Pfam" id="PF01266"/>
    </source>
</evidence>
<evidence type="ECO:0000313" key="9">
    <source>
        <dbReference type="EMBL" id="PTA68468.1"/>
    </source>
</evidence>
<dbReference type="Gene3D" id="3.30.9.10">
    <property type="entry name" value="D-Amino Acid Oxidase, subunit A, domain 2"/>
    <property type="match status" value="1"/>
</dbReference>
<comment type="similarity">
    <text evidence="2">Belongs to the FAD-dependent glycerol-3-phosphate dehydrogenase family.</text>
</comment>
<evidence type="ECO:0000256" key="5">
    <source>
        <dbReference type="ARBA" id="ARBA00022827"/>
    </source>
</evidence>
<dbReference type="OrthoDB" id="9766796at2"/>
<comment type="caution">
    <text evidence="9">The sequence shown here is derived from an EMBL/GenBank/DDBJ whole genome shotgun (WGS) entry which is preliminary data.</text>
</comment>
<dbReference type="InterPro" id="IPR036188">
    <property type="entry name" value="FAD/NAD-bd_sf"/>
</dbReference>
<dbReference type="SUPFAM" id="SSF51905">
    <property type="entry name" value="FAD/NAD(P)-binding domain"/>
    <property type="match status" value="1"/>
</dbReference>
<dbReference type="InterPro" id="IPR038299">
    <property type="entry name" value="DAO_C_sf"/>
</dbReference>
<dbReference type="PRINTS" id="PR01001">
    <property type="entry name" value="FADG3PDH"/>
</dbReference>
<dbReference type="EMBL" id="PYSV01000005">
    <property type="protein sequence ID" value="PTA68468.1"/>
    <property type="molecule type" value="Genomic_DNA"/>
</dbReference>
<keyword evidence="3" id="KW-0285">Flavoprotein</keyword>
<dbReference type="GO" id="GO:0046168">
    <property type="term" value="P:glycerol-3-phosphate catabolic process"/>
    <property type="evidence" value="ECO:0007669"/>
    <property type="project" value="TreeGrafter"/>
</dbReference>
<evidence type="ECO:0000256" key="4">
    <source>
        <dbReference type="ARBA" id="ARBA00022798"/>
    </source>
</evidence>
<dbReference type="Proteomes" id="UP000240317">
    <property type="component" value="Unassembled WGS sequence"/>
</dbReference>
<feature type="domain" description="FAD dependent oxidoreductase" evidence="7">
    <location>
        <begin position="25"/>
        <end position="380"/>
    </location>
</feature>
<dbReference type="InterPro" id="IPR031656">
    <property type="entry name" value="DAO_C"/>
</dbReference>
<sequence length="526" mass="56676">MTDVVTGAGARRVNLHAALNEGVWDLLVIGGGASGLGTALDAATRGYRVLLLEARDYAQGTSSRSTKLVHGGVRYLAQGNVALVREALYERGLLKRNAPHLVHDLGFLIAAYHWWATPFYGIGLKLYDLLAGRLNLRASRPVGAAEALRGIPTLVRPGLKGGVLYFDGQFDDARLAITLLRTLQNFGGVALNHAPVLGLVQEGGQVRGARFRDEETGQTHEVRARMVVNATGVFVDEVRRLERPDAPALLSPSQGVHVVVPRRFLPGGHALMVPRTDDGRVLFAVPWHDRVVIGTTDTPVPGVGAEPRALPQEVDFILETAARYLSPAPGRDDVLSVFAGLRPLVKSGGRGETKSLSRDHTLQLSEGGLLTLTGGKWTTYRHMAEDTVNRAAAHAGLPARLSLTRGLKLHGACAEPRPAPWQVYGTDAARVQALPGAEVKLHPDLPYVEAQVRWAARMEQARTVEDVLSRRLRALLLDARASLEAAPRVAELLAEELGQDHAWQAAQVGTYRALAQGYLLPSPSAS</sequence>
<keyword evidence="4" id="KW-0319">Glycerol metabolism</keyword>
<dbReference type="InterPro" id="IPR000447">
    <property type="entry name" value="G3P_DH_FAD-dep"/>
</dbReference>
<organism evidence="9 10">
    <name type="scientific">Deinococcus arcticus</name>
    <dbReference type="NCBI Taxonomy" id="2136176"/>
    <lineage>
        <taxon>Bacteria</taxon>
        <taxon>Thermotogati</taxon>
        <taxon>Deinococcota</taxon>
        <taxon>Deinococci</taxon>
        <taxon>Deinococcales</taxon>
        <taxon>Deinococcaceae</taxon>
        <taxon>Deinococcus</taxon>
    </lineage>
</organism>
<dbReference type="Pfam" id="PF01266">
    <property type="entry name" value="DAO"/>
    <property type="match status" value="1"/>
</dbReference>
<keyword evidence="10" id="KW-1185">Reference proteome</keyword>
<evidence type="ECO:0000259" key="8">
    <source>
        <dbReference type="Pfam" id="PF16901"/>
    </source>
</evidence>
<dbReference type="Pfam" id="PF16901">
    <property type="entry name" value="DAO_C"/>
    <property type="match status" value="1"/>
</dbReference>
<comment type="cofactor">
    <cofactor evidence="1">
        <name>FAD</name>
        <dbReference type="ChEBI" id="CHEBI:57692"/>
    </cofactor>
</comment>
<dbReference type="Gene3D" id="3.50.50.60">
    <property type="entry name" value="FAD/NAD(P)-binding domain"/>
    <property type="match status" value="1"/>
</dbReference>
<evidence type="ECO:0000256" key="1">
    <source>
        <dbReference type="ARBA" id="ARBA00001974"/>
    </source>
</evidence>
<dbReference type="AlphaFoldDB" id="A0A2T3W990"/>
<keyword evidence="6" id="KW-0560">Oxidoreductase</keyword>
<accession>A0A2T3W990</accession>
<keyword evidence="5" id="KW-0274">FAD</keyword>
<dbReference type="RefSeq" id="WP_107137342.1">
    <property type="nucleotide sequence ID" value="NZ_PYSV01000005.1"/>
</dbReference>
<dbReference type="PROSITE" id="PS00978">
    <property type="entry name" value="FAD_G3PDH_2"/>
    <property type="match status" value="1"/>
</dbReference>
<dbReference type="InterPro" id="IPR006076">
    <property type="entry name" value="FAD-dep_OxRdtase"/>
</dbReference>
<evidence type="ECO:0000256" key="3">
    <source>
        <dbReference type="ARBA" id="ARBA00022630"/>
    </source>
</evidence>
<evidence type="ECO:0000313" key="10">
    <source>
        <dbReference type="Proteomes" id="UP000240317"/>
    </source>
</evidence>
<protein>
    <submittedName>
        <fullName evidence="9">FAD-dependent oxidoreductase</fullName>
    </submittedName>
</protein>
<dbReference type="Gene3D" id="1.10.8.870">
    <property type="entry name" value="Alpha-glycerophosphate oxidase, cap domain"/>
    <property type="match status" value="1"/>
</dbReference>
<reference evidence="9 10" key="1">
    <citation type="submission" date="2018-03" db="EMBL/GenBank/DDBJ databases">
        <title>Draft genome of Deinococcus sp. OD32.</title>
        <authorList>
            <person name="Wang X.-P."/>
            <person name="Du Z.-J."/>
        </authorList>
    </citation>
    <scope>NUCLEOTIDE SEQUENCE [LARGE SCALE GENOMIC DNA]</scope>
    <source>
        <strain evidence="9 10">OD32</strain>
    </source>
</reference>
<name>A0A2T3W990_9DEIO</name>
<evidence type="ECO:0000256" key="6">
    <source>
        <dbReference type="ARBA" id="ARBA00023002"/>
    </source>
</evidence>